<evidence type="ECO:0000256" key="7">
    <source>
        <dbReference type="ARBA" id="ARBA00022833"/>
    </source>
</evidence>
<sequence length="555" mass="61290">MTNQETEKIKVFALGGVGEVGKNMYVIETGSQIFIVDAGLMIPEDEMLGIDMVIPDISYLMDHKTKVKAIFITHGHEEHMGALTYILRKLEVPVFGTKFTLALLKEELEQANVRKSDLKEVDRTTILTFDEVKVSFFRTTHSIPDSVGIVFHTDQGAIVHSGDYKFDPTSIGVFSTDIDIMAQVGSEGVLCLLSDSMNAEKPGHTGSENQVGQEFSDAFYNIEGRIIVVTYATNIQRLQSIFLAANESGRKVGIVGQKMTRVVEIAKGLGYLTIPEDTLVSYNEIMQLPSNQVVMITTNHQGEPVAALSKIAKGTHKQIQVSQGDTFIFAAASSPGTEISISKSVDLLYRAGANVISGGSKRFHASGHGSQEDIKMMLHLMKPKYIVPIHGEYRMQKAHAKIAKSMGMQDDQIIILEKGEVIEFTDQKASYGSKVYAGNVLIDGLGIGDVGNIVLRDRRLLSQDGILVIVVTLSKDRNEIVAGPEIISRGFVYVRESEQLLIDATGIVKDILDKCIKDQIMDWSTLKLSIRDSLNQYLYEKTKRRPMILPIIMEA</sequence>
<feature type="binding site" evidence="10">
    <location>
        <begin position="364"/>
        <end position="368"/>
    </location>
    <ligand>
        <name>substrate</name>
    </ligand>
</feature>
<dbReference type="Pfam" id="PF17770">
    <property type="entry name" value="RNase_J_C"/>
    <property type="match status" value="1"/>
</dbReference>
<dbReference type="InterPro" id="IPR011108">
    <property type="entry name" value="RMMBL"/>
</dbReference>
<dbReference type="Pfam" id="PF07521">
    <property type="entry name" value="RMMBL"/>
    <property type="match status" value="1"/>
</dbReference>
<comment type="cofactor">
    <cofactor evidence="11">
        <name>Zn(2+)</name>
        <dbReference type="ChEBI" id="CHEBI:29105"/>
    </cofactor>
    <text evidence="11">Binds 2 Zn(2+) ions per subunit. It is not clear if Zn(2+) or Mg(2+) is physiologically important.</text>
</comment>
<evidence type="ECO:0000256" key="9">
    <source>
        <dbReference type="ARBA" id="ARBA00022884"/>
    </source>
</evidence>
<dbReference type="InterPro" id="IPR030854">
    <property type="entry name" value="RNase_J_bac"/>
</dbReference>
<keyword evidence="2 10" id="KW-0698">rRNA processing</keyword>
<dbReference type="PIRSF" id="PIRSF004803">
    <property type="entry name" value="RnjA"/>
    <property type="match status" value="1"/>
</dbReference>
<dbReference type="InterPro" id="IPR004613">
    <property type="entry name" value="RNase_J"/>
</dbReference>
<dbReference type="CDD" id="cd07714">
    <property type="entry name" value="RNaseJ_MBL-fold"/>
    <property type="match status" value="1"/>
</dbReference>
<dbReference type="PROSITE" id="PS01292">
    <property type="entry name" value="UPF0036"/>
    <property type="match status" value="1"/>
</dbReference>
<feature type="domain" description="Metallo-beta-lactamase" evidence="12">
    <location>
        <begin position="21"/>
        <end position="215"/>
    </location>
</feature>
<evidence type="ECO:0000256" key="4">
    <source>
        <dbReference type="ARBA" id="ARBA00022723"/>
    </source>
</evidence>
<evidence type="ECO:0000256" key="6">
    <source>
        <dbReference type="ARBA" id="ARBA00022801"/>
    </source>
</evidence>
<dbReference type="InterPro" id="IPR042173">
    <property type="entry name" value="RNase_J_2"/>
</dbReference>
<evidence type="ECO:0000256" key="10">
    <source>
        <dbReference type="HAMAP-Rule" id="MF_01491"/>
    </source>
</evidence>
<dbReference type="InterPro" id="IPR001279">
    <property type="entry name" value="Metallo-B-lactamas"/>
</dbReference>
<dbReference type="Gene3D" id="3.10.20.580">
    <property type="match status" value="1"/>
</dbReference>
<evidence type="ECO:0000256" key="1">
    <source>
        <dbReference type="ARBA" id="ARBA00022490"/>
    </source>
</evidence>
<organism evidence="13 14">
    <name type="scientific">Bacillus salitolerans</name>
    <dbReference type="NCBI Taxonomy" id="1437434"/>
    <lineage>
        <taxon>Bacteria</taxon>
        <taxon>Bacillati</taxon>
        <taxon>Bacillota</taxon>
        <taxon>Bacilli</taxon>
        <taxon>Bacillales</taxon>
        <taxon>Bacillaceae</taxon>
        <taxon>Bacillus</taxon>
    </lineage>
</organism>
<dbReference type="PANTHER" id="PTHR43694">
    <property type="entry name" value="RIBONUCLEASE J"/>
    <property type="match status" value="1"/>
</dbReference>
<accession>A0ABW4LLE1</accession>
<gene>
    <name evidence="10" type="primary">rnj</name>
    <name evidence="13" type="ORF">ACFSCX_04760</name>
</gene>
<keyword evidence="14" id="KW-1185">Reference proteome</keyword>
<dbReference type="Proteomes" id="UP001597214">
    <property type="component" value="Unassembled WGS sequence"/>
</dbReference>
<evidence type="ECO:0000259" key="12">
    <source>
        <dbReference type="SMART" id="SM00849"/>
    </source>
</evidence>
<comment type="subunit">
    <text evidence="10">Homodimer, may be a subunit of the RNA degradosome.</text>
</comment>
<dbReference type="Gene3D" id="3.40.50.10710">
    <property type="entry name" value="Metallo-hydrolase/oxidoreductase"/>
    <property type="match status" value="1"/>
</dbReference>
<keyword evidence="1 10" id="KW-0963">Cytoplasm</keyword>
<dbReference type="HAMAP" id="MF_01491">
    <property type="entry name" value="RNase_J_bact"/>
    <property type="match status" value="1"/>
</dbReference>
<keyword evidence="5 10" id="KW-0255">Endonuclease</keyword>
<dbReference type="NCBIfam" id="TIGR00649">
    <property type="entry name" value="MG423"/>
    <property type="match status" value="1"/>
</dbReference>
<dbReference type="Gene3D" id="3.60.15.10">
    <property type="entry name" value="Ribonuclease Z/Hydroxyacylglutathione hydrolase-like"/>
    <property type="match status" value="1"/>
</dbReference>
<dbReference type="EMBL" id="JBHUEM010000003">
    <property type="protein sequence ID" value="MFD1735873.1"/>
    <property type="molecule type" value="Genomic_DNA"/>
</dbReference>
<dbReference type="PANTHER" id="PTHR43694:SF4">
    <property type="entry name" value="RIBONUCLEASE J 2"/>
    <property type="match status" value="1"/>
</dbReference>
<name>A0ABW4LLE1_9BACI</name>
<evidence type="ECO:0000313" key="13">
    <source>
        <dbReference type="EMBL" id="MFD1735873.1"/>
    </source>
</evidence>
<dbReference type="InterPro" id="IPR001587">
    <property type="entry name" value="RNase_J_CS"/>
</dbReference>
<comment type="function">
    <text evidence="10">An RNase that has 5'-3' exonuclease and possibly endonuclease activity. Involved in maturation of rRNA and in some organisms also mRNA maturation and/or decay.</text>
</comment>
<dbReference type="Pfam" id="PF22505">
    <property type="entry name" value="RNase_J_b_CASP"/>
    <property type="match status" value="1"/>
</dbReference>
<dbReference type="EC" id="3.1.-.-" evidence="10 11"/>
<comment type="caution">
    <text evidence="13">The sequence shown here is derived from an EMBL/GenBank/DDBJ whole genome shotgun (WGS) entry which is preliminary data.</text>
</comment>
<comment type="subcellular location">
    <subcellularLocation>
        <location evidence="10 11">Cytoplasm</location>
    </subcellularLocation>
</comment>
<dbReference type="GO" id="GO:0016787">
    <property type="term" value="F:hydrolase activity"/>
    <property type="evidence" value="ECO:0007669"/>
    <property type="project" value="UniProtKB-KW"/>
</dbReference>
<keyword evidence="8 10" id="KW-0269">Exonuclease</keyword>
<dbReference type="RefSeq" id="WP_377926980.1">
    <property type="nucleotide sequence ID" value="NZ_JBHUEM010000003.1"/>
</dbReference>
<evidence type="ECO:0000256" key="8">
    <source>
        <dbReference type="ARBA" id="ARBA00022839"/>
    </source>
</evidence>
<dbReference type="InterPro" id="IPR036866">
    <property type="entry name" value="RibonucZ/Hydroxyglut_hydro"/>
</dbReference>
<keyword evidence="7" id="KW-0862">Zinc</keyword>
<protein>
    <recommendedName>
        <fullName evidence="10 11">Ribonuclease J</fullName>
        <shortName evidence="10">RNase J</shortName>
        <ecNumber evidence="10 11">3.1.-.-</ecNumber>
    </recommendedName>
</protein>
<comment type="similarity">
    <text evidence="10 11">Belongs to the metallo-beta-lactamase superfamily. RNA-metabolizing metallo-beta-lactamase-like family. Bacterial RNase J subfamily.</text>
</comment>
<dbReference type="Pfam" id="PF00753">
    <property type="entry name" value="Lactamase_B"/>
    <property type="match status" value="1"/>
</dbReference>
<evidence type="ECO:0000313" key="14">
    <source>
        <dbReference type="Proteomes" id="UP001597214"/>
    </source>
</evidence>
<dbReference type="SUPFAM" id="SSF56281">
    <property type="entry name" value="Metallo-hydrolase/oxidoreductase"/>
    <property type="match status" value="1"/>
</dbReference>
<evidence type="ECO:0000256" key="11">
    <source>
        <dbReference type="PIRNR" id="PIRNR004803"/>
    </source>
</evidence>
<keyword evidence="6 10" id="KW-0378">Hydrolase</keyword>
<keyword evidence="9 10" id="KW-0694">RNA-binding</keyword>
<dbReference type="SMART" id="SM00849">
    <property type="entry name" value="Lactamase_B"/>
    <property type="match status" value="1"/>
</dbReference>
<evidence type="ECO:0000256" key="3">
    <source>
        <dbReference type="ARBA" id="ARBA00022722"/>
    </source>
</evidence>
<keyword evidence="4 11" id="KW-0479">Metal-binding</keyword>
<keyword evidence="3 10" id="KW-0540">Nuclease</keyword>
<dbReference type="InterPro" id="IPR055132">
    <property type="entry name" value="RNase_J_b_CASP"/>
</dbReference>
<proteinExistence type="inferred from homology"/>
<evidence type="ECO:0000256" key="5">
    <source>
        <dbReference type="ARBA" id="ARBA00022759"/>
    </source>
</evidence>
<dbReference type="InterPro" id="IPR041636">
    <property type="entry name" value="RNase_J_C"/>
</dbReference>
<reference evidence="14" key="1">
    <citation type="journal article" date="2019" name="Int. J. Syst. Evol. Microbiol.">
        <title>The Global Catalogue of Microorganisms (GCM) 10K type strain sequencing project: providing services to taxonomists for standard genome sequencing and annotation.</title>
        <authorList>
            <consortium name="The Broad Institute Genomics Platform"/>
            <consortium name="The Broad Institute Genome Sequencing Center for Infectious Disease"/>
            <person name="Wu L."/>
            <person name="Ma J."/>
        </authorList>
    </citation>
    <scope>NUCLEOTIDE SEQUENCE [LARGE SCALE GENOMIC DNA]</scope>
    <source>
        <strain evidence="14">CCUG 49339</strain>
    </source>
</reference>
<evidence type="ECO:0000256" key="2">
    <source>
        <dbReference type="ARBA" id="ARBA00022552"/>
    </source>
</evidence>